<gene>
    <name evidence="1" type="ORF">SMPSPU_206</name>
</gene>
<proteinExistence type="predicted"/>
<sequence length="109" mass="12887">MEIIGLVKTIFDIQVLKNGFKKREILFFTEEQYPQNLLIEFIQDKIKLLDALKIEDRIKIFINLKGRKWTTPNGSVKYFNSIQGWKIEKILNKKNISSSDGNEFDDFPF</sequence>
<dbReference type="Proteomes" id="UP000031659">
    <property type="component" value="Chromosome"/>
</dbReference>
<dbReference type="EMBL" id="AP013293">
    <property type="protein sequence ID" value="BAO66355.1"/>
    <property type="molecule type" value="Genomic_DNA"/>
</dbReference>
<dbReference type="Pfam" id="PF11325">
    <property type="entry name" value="DUF3127"/>
    <property type="match status" value="1"/>
</dbReference>
<organism evidence="1 2">
    <name type="scientific">Candidatus Karelsulcia muelleri PSPU</name>
    <dbReference type="NCBI Taxonomy" id="1189303"/>
    <lineage>
        <taxon>Bacteria</taxon>
        <taxon>Pseudomonadati</taxon>
        <taxon>Bacteroidota</taxon>
        <taxon>Flavobacteriia</taxon>
        <taxon>Flavobacteriales</taxon>
        <taxon>Candidatus Karelsulcia</taxon>
    </lineage>
</organism>
<evidence type="ECO:0000313" key="2">
    <source>
        <dbReference type="Proteomes" id="UP000031659"/>
    </source>
</evidence>
<evidence type="ECO:0008006" key="3">
    <source>
        <dbReference type="Google" id="ProtNLM"/>
    </source>
</evidence>
<dbReference type="InterPro" id="IPR021474">
    <property type="entry name" value="DUF3127"/>
</dbReference>
<name>A0AAD1EXE7_9FLAO</name>
<dbReference type="RefSeq" id="WP_041093969.1">
    <property type="nucleotide sequence ID" value="NZ_AP013293.1"/>
</dbReference>
<protein>
    <recommendedName>
        <fullName evidence="3">DUF3127 domain-containing protein</fullName>
    </recommendedName>
</protein>
<dbReference type="AlphaFoldDB" id="A0AAD1EXE7"/>
<evidence type="ECO:0000313" key="1">
    <source>
        <dbReference type="EMBL" id="BAO66355.1"/>
    </source>
</evidence>
<dbReference type="KEGG" id="smup:SMPSPU_206"/>
<accession>A0AAD1EXE7</accession>
<reference evidence="1 2" key="1">
    <citation type="journal article" date="2014" name="ISME J.">
        <title>Swapping symbionts in spittlebugs: evolutionary replacement of a reduced genome symbiont.</title>
        <authorList>
            <person name="Koga R."/>
            <person name="Moran N.A."/>
        </authorList>
    </citation>
    <scope>NUCLEOTIDE SEQUENCE [LARGE SCALE GENOMIC DNA]</scope>
    <source>
        <strain evidence="1 2">PSPU</strain>
    </source>
</reference>